<evidence type="ECO:0000256" key="4">
    <source>
        <dbReference type="ARBA" id="ARBA00022679"/>
    </source>
</evidence>
<name>A0A561WJS3_ACTTI</name>
<evidence type="ECO:0000256" key="1">
    <source>
        <dbReference type="ARBA" id="ARBA00004761"/>
    </source>
</evidence>
<evidence type="ECO:0000256" key="3">
    <source>
        <dbReference type="ARBA" id="ARBA00012054"/>
    </source>
</evidence>
<dbReference type="RefSeq" id="WP_122977244.1">
    <property type="nucleotide sequence ID" value="NZ_BOMX01000049.1"/>
</dbReference>
<dbReference type="Pfam" id="PF01202">
    <property type="entry name" value="SKI"/>
    <property type="match status" value="1"/>
</dbReference>
<dbReference type="GO" id="GO:0005524">
    <property type="term" value="F:ATP binding"/>
    <property type="evidence" value="ECO:0007669"/>
    <property type="project" value="UniProtKB-KW"/>
</dbReference>
<dbReference type="EMBL" id="VIWY01000002">
    <property type="protein sequence ID" value="TWG24070.1"/>
    <property type="molecule type" value="Genomic_DNA"/>
</dbReference>
<dbReference type="CDD" id="cd02021">
    <property type="entry name" value="GntK"/>
    <property type="match status" value="1"/>
</dbReference>
<evidence type="ECO:0000256" key="6">
    <source>
        <dbReference type="ARBA" id="ARBA00022777"/>
    </source>
</evidence>
<evidence type="ECO:0000256" key="2">
    <source>
        <dbReference type="ARBA" id="ARBA00008420"/>
    </source>
</evidence>
<dbReference type="PANTHER" id="PTHR43442:SF3">
    <property type="entry name" value="GLUCONOKINASE-RELATED"/>
    <property type="match status" value="1"/>
</dbReference>
<evidence type="ECO:0000256" key="5">
    <source>
        <dbReference type="ARBA" id="ARBA00022741"/>
    </source>
</evidence>
<comment type="caution">
    <text evidence="11">The sequence shown here is derived from an EMBL/GenBank/DDBJ whole genome shotgun (WGS) entry which is preliminary data.</text>
</comment>
<protein>
    <recommendedName>
        <fullName evidence="3 10">Gluconokinase</fullName>
        <ecNumber evidence="3 10">2.7.1.12</ecNumber>
    </recommendedName>
</protein>
<organism evidence="11 12">
    <name type="scientific">Actinoplanes teichomyceticus</name>
    <dbReference type="NCBI Taxonomy" id="1867"/>
    <lineage>
        <taxon>Bacteria</taxon>
        <taxon>Bacillati</taxon>
        <taxon>Actinomycetota</taxon>
        <taxon>Actinomycetes</taxon>
        <taxon>Micromonosporales</taxon>
        <taxon>Micromonosporaceae</taxon>
        <taxon>Actinoplanes</taxon>
    </lineage>
</organism>
<proteinExistence type="inferred from homology"/>
<dbReference type="NCBIfam" id="TIGR01313">
    <property type="entry name" value="therm_gnt_kin"/>
    <property type="match status" value="1"/>
</dbReference>
<evidence type="ECO:0000256" key="7">
    <source>
        <dbReference type="ARBA" id="ARBA00022840"/>
    </source>
</evidence>
<keyword evidence="12" id="KW-1185">Reference proteome</keyword>
<dbReference type="EC" id="2.7.1.12" evidence="3 10"/>
<gene>
    <name evidence="11" type="ORF">FHX34_102623</name>
</gene>
<dbReference type="InterPro" id="IPR006001">
    <property type="entry name" value="Therm_gnt_kin"/>
</dbReference>
<dbReference type="Gene3D" id="3.40.50.300">
    <property type="entry name" value="P-loop containing nucleotide triphosphate hydrolases"/>
    <property type="match status" value="1"/>
</dbReference>
<accession>A0A561WJS3</accession>
<dbReference type="OrthoDB" id="9795716at2"/>
<reference evidence="11 12" key="1">
    <citation type="submission" date="2019-06" db="EMBL/GenBank/DDBJ databases">
        <title>Sequencing the genomes of 1000 actinobacteria strains.</title>
        <authorList>
            <person name="Klenk H.-P."/>
        </authorList>
    </citation>
    <scope>NUCLEOTIDE SEQUENCE [LARGE SCALE GENOMIC DNA]</scope>
    <source>
        <strain evidence="11 12">DSM 43866</strain>
    </source>
</reference>
<dbReference type="PANTHER" id="PTHR43442">
    <property type="entry name" value="GLUCONOKINASE-RELATED"/>
    <property type="match status" value="1"/>
</dbReference>
<comment type="similarity">
    <text evidence="2 10">Belongs to the gluconokinase GntK/GntV family.</text>
</comment>
<keyword evidence="4 10" id="KW-0808">Transferase</keyword>
<dbReference type="FunFam" id="3.40.50.300:FF:000522">
    <property type="entry name" value="Gluconokinase"/>
    <property type="match status" value="1"/>
</dbReference>
<dbReference type="InterPro" id="IPR031322">
    <property type="entry name" value="Shikimate/glucono_kinase"/>
</dbReference>
<evidence type="ECO:0000256" key="9">
    <source>
        <dbReference type="ARBA" id="ARBA00048090"/>
    </source>
</evidence>
<evidence type="ECO:0000313" key="11">
    <source>
        <dbReference type="EMBL" id="TWG24070.1"/>
    </source>
</evidence>
<dbReference type="AlphaFoldDB" id="A0A561WJS3"/>
<sequence length="161" mass="17109">MVPIVVMGVSGCGKSTIGQALADRLQVPYGEADDFHPAANVTKMQSGVPLTDNDRRPWLAAIAERIGAAGDKGLVVSCSALKRAYRDVLRAPDPRTLFVHLVLTREVATVRVGGRAGHFMPSSLVESQFAVLEPLGPDENGIGVDATLPVDRILAKVLSRL</sequence>
<comment type="catalytic activity">
    <reaction evidence="9 10">
        <text>D-gluconate + ATP = 6-phospho-D-gluconate + ADP + H(+)</text>
        <dbReference type="Rhea" id="RHEA:19433"/>
        <dbReference type="ChEBI" id="CHEBI:15378"/>
        <dbReference type="ChEBI" id="CHEBI:18391"/>
        <dbReference type="ChEBI" id="CHEBI:30616"/>
        <dbReference type="ChEBI" id="CHEBI:58759"/>
        <dbReference type="ChEBI" id="CHEBI:456216"/>
        <dbReference type="EC" id="2.7.1.12"/>
    </reaction>
</comment>
<comment type="pathway">
    <text evidence="1">Carbohydrate acid metabolism.</text>
</comment>
<keyword evidence="7 10" id="KW-0067">ATP-binding</keyword>
<keyword evidence="6 10" id="KW-0418">Kinase</keyword>
<evidence type="ECO:0000313" key="12">
    <source>
        <dbReference type="Proteomes" id="UP000320239"/>
    </source>
</evidence>
<evidence type="ECO:0000256" key="8">
    <source>
        <dbReference type="ARBA" id="ARBA00023064"/>
    </source>
</evidence>
<dbReference type="GO" id="GO:0046316">
    <property type="term" value="F:gluconokinase activity"/>
    <property type="evidence" value="ECO:0007669"/>
    <property type="project" value="UniProtKB-EC"/>
</dbReference>
<keyword evidence="5 10" id="KW-0547">Nucleotide-binding</keyword>
<dbReference type="GO" id="GO:0019521">
    <property type="term" value="P:D-gluconate metabolic process"/>
    <property type="evidence" value="ECO:0007669"/>
    <property type="project" value="UniProtKB-KW"/>
</dbReference>
<dbReference type="Proteomes" id="UP000320239">
    <property type="component" value="Unassembled WGS sequence"/>
</dbReference>
<dbReference type="InterPro" id="IPR027417">
    <property type="entry name" value="P-loop_NTPase"/>
</dbReference>
<dbReference type="SUPFAM" id="SSF52540">
    <property type="entry name" value="P-loop containing nucleoside triphosphate hydrolases"/>
    <property type="match status" value="1"/>
</dbReference>
<evidence type="ECO:0000256" key="10">
    <source>
        <dbReference type="RuleBase" id="RU363066"/>
    </source>
</evidence>
<keyword evidence="8" id="KW-0311">Gluconate utilization</keyword>
<dbReference type="GO" id="GO:0005737">
    <property type="term" value="C:cytoplasm"/>
    <property type="evidence" value="ECO:0007669"/>
    <property type="project" value="TreeGrafter"/>
</dbReference>